<sequence>MKFQDTLTPITGTATSDGFMALCSVDNFLTLTKTPVVQRNHDDRVNKGQVDHFENVLPQHRVVSVGIYTGESFEYEGGEVIKPGDALVVDGNTRKCYWQRAVESEHPMVNDLRKNPLIVCVKDMKTPLDIEMWYETFDSNGQIKKSSHAMQSAAHLSGVDEGRIMRLSTLLNRMVKSVDKKSCKTEVELRSKKVMAFGVEHINAFYDAFEPRTTKTFMSKSAPFLAAYRALRAKGGKSSYTRIDWFFDEILTGQFSKPLNSAGEMCVTTYLNNLLMQQGSYSFLNPKASADRIFIVAGLLYHYGMRVIGGNLFVPINRKPVSNSQAGADKMRDLFNSEMTF</sequence>
<dbReference type="KEGG" id="vg:55632604"/>
<gene>
    <name evidence="1" type="ORF">BIS47_111</name>
</gene>
<reference evidence="1 2" key="1">
    <citation type="submission" date="2017-02" db="EMBL/GenBank/DDBJ databases">
        <title>Genome sequencing and assembly of Klebsiella pneumoniae phages.</title>
        <authorList>
            <person name="Labudda L."/>
            <person name="Strapagiel D."/>
            <person name="Karczewska-Golec J."/>
            <person name="Golec P."/>
        </authorList>
    </citation>
    <scope>NUCLEOTIDE SEQUENCE [LARGE SCALE GENOMIC DNA]</scope>
</reference>
<organism evidence="1 2">
    <name type="scientific">Klebsiella phage vB_KpnM_BIS47</name>
    <dbReference type="NCBI Taxonomy" id="1907784"/>
    <lineage>
        <taxon>Viruses</taxon>
        <taxon>Duplodnaviria</taxon>
        <taxon>Heunggongvirae</taxon>
        <taxon>Uroviricota</taxon>
        <taxon>Caudoviricetes</taxon>
        <taxon>Vequintavirinae</taxon>
        <taxon>Mydovirus</taxon>
        <taxon>Mydovirus BIS47</taxon>
    </lineage>
</organism>
<dbReference type="Proteomes" id="UP000221691">
    <property type="component" value="Segment"/>
</dbReference>
<name>A0A1V0E6V5_9CAUD</name>
<evidence type="ECO:0000313" key="2">
    <source>
        <dbReference type="Proteomes" id="UP000221691"/>
    </source>
</evidence>
<evidence type="ECO:0000313" key="1">
    <source>
        <dbReference type="EMBL" id="ARB12615.1"/>
    </source>
</evidence>
<dbReference type="RefSeq" id="YP_009832618.1">
    <property type="nucleotide sequence ID" value="NC_048656.1"/>
</dbReference>
<proteinExistence type="predicted"/>
<dbReference type="GeneID" id="55632604"/>
<dbReference type="EMBL" id="KY652726">
    <property type="protein sequence ID" value="ARB12615.1"/>
    <property type="molecule type" value="Genomic_DNA"/>
</dbReference>
<protein>
    <submittedName>
        <fullName evidence="1">Uncharacterized protein</fullName>
    </submittedName>
</protein>
<keyword evidence="2" id="KW-1185">Reference proteome</keyword>
<accession>A0A1V0E6V5</accession>